<dbReference type="AlphaFoldDB" id="A0A101M005"/>
<protein>
    <submittedName>
        <fullName evidence="2">Uncharacterized protein</fullName>
    </submittedName>
</protein>
<accession>A0A101M005</accession>
<geneLocation type="mitochondrion" evidence="2"/>
<evidence type="ECO:0000313" key="2">
    <source>
        <dbReference type="EMBL" id="KUM48526.1"/>
    </source>
</evidence>
<comment type="caution">
    <text evidence="2">The sequence shown here is derived from an EMBL/GenBank/DDBJ whole genome shotgun (WGS) entry which is preliminary data.</text>
</comment>
<feature type="transmembrane region" description="Helical" evidence="1">
    <location>
        <begin position="26"/>
        <end position="53"/>
    </location>
</feature>
<keyword evidence="1" id="KW-0472">Membrane</keyword>
<reference evidence="2" key="1">
    <citation type="journal article" date="2015" name="Genome Biol. Evol.">
        <title>Organellar Genomes of White Spruce (Picea glauca): Assembly and Annotation.</title>
        <authorList>
            <person name="Jackman S.D."/>
            <person name="Warren R.L."/>
            <person name="Gibb E.A."/>
            <person name="Vandervalk B.P."/>
            <person name="Mohamadi H."/>
            <person name="Chu J."/>
            <person name="Raymond A."/>
            <person name="Pleasance S."/>
            <person name="Coope R."/>
            <person name="Wildung M.R."/>
            <person name="Ritland C.E."/>
            <person name="Bousquet J."/>
            <person name="Jones S.J."/>
            <person name="Bohlmann J."/>
            <person name="Birol I."/>
        </authorList>
    </citation>
    <scope>NUCLEOTIDE SEQUENCE [LARGE SCALE GENOMIC DNA]</scope>
    <source>
        <tissue evidence="2">Flushing bud</tissue>
    </source>
</reference>
<keyword evidence="1" id="KW-0812">Transmembrane</keyword>
<gene>
    <name evidence="2" type="ORF">ABT39_MTgene4541</name>
</gene>
<evidence type="ECO:0000256" key="1">
    <source>
        <dbReference type="SAM" id="Phobius"/>
    </source>
</evidence>
<organism evidence="2">
    <name type="scientific">Picea glauca</name>
    <name type="common">White spruce</name>
    <name type="synonym">Pinus glauca</name>
    <dbReference type="NCBI Taxonomy" id="3330"/>
    <lineage>
        <taxon>Eukaryota</taxon>
        <taxon>Viridiplantae</taxon>
        <taxon>Streptophyta</taxon>
        <taxon>Embryophyta</taxon>
        <taxon>Tracheophyta</taxon>
        <taxon>Spermatophyta</taxon>
        <taxon>Pinopsida</taxon>
        <taxon>Pinidae</taxon>
        <taxon>Conifers I</taxon>
        <taxon>Pinales</taxon>
        <taxon>Pinaceae</taxon>
        <taxon>Picea</taxon>
    </lineage>
</organism>
<dbReference type="EMBL" id="LKAM01000005">
    <property type="protein sequence ID" value="KUM48526.1"/>
    <property type="molecule type" value="Genomic_DNA"/>
</dbReference>
<proteinExistence type="predicted"/>
<name>A0A101M005_PICGL</name>
<keyword evidence="2" id="KW-0496">Mitochondrion</keyword>
<keyword evidence="1" id="KW-1133">Transmembrane helix</keyword>
<sequence length="64" mass="7245">MAVVPSLVCLPYHSGVSLPYSNTLHISYWLISGCLLHLLSLFLHFDWFLLAFLSLPTPLTRLLC</sequence>